<feature type="region of interest" description="Disordered" evidence="2">
    <location>
        <begin position="124"/>
        <end position="147"/>
    </location>
</feature>
<dbReference type="PANTHER" id="PTHR10380">
    <property type="entry name" value="CUTICLE PROTEIN"/>
    <property type="match status" value="1"/>
</dbReference>
<dbReference type="PROSITE" id="PS51155">
    <property type="entry name" value="CHIT_BIND_RR_2"/>
    <property type="match status" value="1"/>
</dbReference>
<keyword evidence="1" id="KW-0193">Cuticle</keyword>
<feature type="compositionally biased region" description="Low complexity" evidence="2">
    <location>
        <begin position="229"/>
        <end position="240"/>
    </location>
</feature>
<organism evidence="3 4">
    <name type="scientific">Rhynocoris fuscipes</name>
    <dbReference type="NCBI Taxonomy" id="488301"/>
    <lineage>
        <taxon>Eukaryota</taxon>
        <taxon>Metazoa</taxon>
        <taxon>Ecdysozoa</taxon>
        <taxon>Arthropoda</taxon>
        <taxon>Hexapoda</taxon>
        <taxon>Insecta</taxon>
        <taxon>Pterygota</taxon>
        <taxon>Neoptera</taxon>
        <taxon>Paraneoptera</taxon>
        <taxon>Hemiptera</taxon>
        <taxon>Heteroptera</taxon>
        <taxon>Panheteroptera</taxon>
        <taxon>Cimicomorpha</taxon>
        <taxon>Reduviidae</taxon>
        <taxon>Harpactorinae</taxon>
        <taxon>Harpactorini</taxon>
        <taxon>Rhynocoris</taxon>
    </lineage>
</organism>
<protein>
    <recommendedName>
        <fullName evidence="5">Cuticle protein 6</fullName>
    </recommendedName>
</protein>
<feature type="region of interest" description="Disordered" evidence="2">
    <location>
        <begin position="212"/>
        <end position="240"/>
    </location>
</feature>
<dbReference type="EMBL" id="JAPXFL010000008">
    <property type="protein sequence ID" value="KAK9502259.1"/>
    <property type="molecule type" value="Genomic_DNA"/>
</dbReference>
<dbReference type="PANTHER" id="PTHR10380:SF206">
    <property type="entry name" value="GH27759P"/>
    <property type="match status" value="1"/>
</dbReference>
<keyword evidence="4" id="KW-1185">Reference proteome</keyword>
<dbReference type="GO" id="GO:0008010">
    <property type="term" value="F:structural constituent of chitin-based larval cuticle"/>
    <property type="evidence" value="ECO:0007669"/>
    <property type="project" value="TreeGrafter"/>
</dbReference>
<evidence type="ECO:0000256" key="1">
    <source>
        <dbReference type="PROSITE-ProRule" id="PRU00497"/>
    </source>
</evidence>
<evidence type="ECO:0000313" key="4">
    <source>
        <dbReference type="Proteomes" id="UP001461498"/>
    </source>
</evidence>
<evidence type="ECO:0008006" key="5">
    <source>
        <dbReference type="Google" id="ProtNLM"/>
    </source>
</evidence>
<dbReference type="AlphaFoldDB" id="A0AAW1CX53"/>
<feature type="compositionally biased region" description="Polar residues" evidence="2">
    <location>
        <begin position="212"/>
        <end position="228"/>
    </location>
</feature>
<comment type="caution">
    <text evidence="3">The sequence shown here is derived from an EMBL/GenBank/DDBJ whole genome shotgun (WGS) entry which is preliminary data.</text>
</comment>
<dbReference type="InterPro" id="IPR050468">
    <property type="entry name" value="Cuticle_Struct_Prot"/>
</dbReference>
<gene>
    <name evidence="3" type="ORF">O3M35_011060</name>
</gene>
<dbReference type="GO" id="GO:0062129">
    <property type="term" value="C:chitin-based extracellular matrix"/>
    <property type="evidence" value="ECO:0007669"/>
    <property type="project" value="TreeGrafter"/>
</dbReference>
<dbReference type="Proteomes" id="UP001461498">
    <property type="component" value="Unassembled WGS sequence"/>
</dbReference>
<evidence type="ECO:0000256" key="2">
    <source>
        <dbReference type="SAM" id="MobiDB-lite"/>
    </source>
</evidence>
<accession>A0AAW1CX53</accession>
<dbReference type="Pfam" id="PF00379">
    <property type="entry name" value="Chitin_bind_4"/>
    <property type="match status" value="1"/>
</dbReference>
<proteinExistence type="predicted"/>
<evidence type="ECO:0000313" key="3">
    <source>
        <dbReference type="EMBL" id="KAK9502259.1"/>
    </source>
</evidence>
<sequence length="357" mass="39726">MCNAITGRYLLTDMMDGVWSIGTQLCCAWSAGAKIGGWDTAPNTQYHIQTDEGPERYFKYQTISGQYRKEKRLQDGTVVGTYGWVDANGFLRLRDYIADDKGYRILNTKMVQVGVETPVGDAVSVSKNVPSQGGVGIEQTTPSPPTKPPISLSDYYNEKFINTSPAPISLSDYLKEKQQYGTTPAPISLSTYLKTPVVEISNNGLPTTTAAPYSPLDSSTPAPSVDYQTTPSPSYYSTTPSYVRPQTFRPYFNPNAITDDQKAYETVGAGRYETGQAQPAHYDGVALTHNGFRYYLPRHYHEEETLPGDQRAGSFGYIDPFGIRRVIYYNTSPNGGFVHRKNNRYVGFDATPYDPRY</sequence>
<reference evidence="3 4" key="1">
    <citation type="submission" date="2022-12" db="EMBL/GenBank/DDBJ databases">
        <title>Chromosome-level genome assembly of true bugs.</title>
        <authorList>
            <person name="Ma L."/>
            <person name="Li H."/>
        </authorList>
    </citation>
    <scope>NUCLEOTIDE SEQUENCE [LARGE SCALE GENOMIC DNA]</scope>
    <source>
        <strain evidence="3">Lab_2022b</strain>
    </source>
</reference>
<dbReference type="InterPro" id="IPR000618">
    <property type="entry name" value="Insect_cuticle"/>
</dbReference>
<name>A0AAW1CX53_9HEMI</name>